<evidence type="ECO:0000256" key="4">
    <source>
        <dbReference type="ARBA" id="ARBA00012086"/>
    </source>
</evidence>
<dbReference type="InterPro" id="IPR005263">
    <property type="entry name" value="DapA"/>
</dbReference>
<accession>A0A1E7Q6P3</accession>
<evidence type="ECO:0000313" key="17">
    <source>
        <dbReference type="Proteomes" id="UP000242258"/>
    </source>
</evidence>
<dbReference type="SMART" id="SM01130">
    <property type="entry name" value="DHDPS"/>
    <property type="match status" value="1"/>
</dbReference>
<dbReference type="SUPFAM" id="SSF51569">
    <property type="entry name" value="Aldolase"/>
    <property type="match status" value="1"/>
</dbReference>
<comment type="catalytic activity">
    <reaction evidence="11 12">
        <text>L-aspartate 4-semialdehyde + pyruvate = (2S,4S)-4-hydroxy-2,3,4,5-tetrahydrodipicolinate + H2O + H(+)</text>
        <dbReference type="Rhea" id="RHEA:34171"/>
        <dbReference type="ChEBI" id="CHEBI:15361"/>
        <dbReference type="ChEBI" id="CHEBI:15377"/>
        <dbReference type="ChEBI" id="CHEBI:15378"/>
        <dbReference type="ChEBI" id="CHEBI:67139"/>
        <dbReference type="ChEBI" id="CHEBI:537519"/>
        <dbReference type="EC" id="4.3.3.7"/>
    </reaction>
</comment>
<dbReference type="PRINTS" id="PR00146">
    <property type="entry name" value="DHPICSNTHASE"/>
</dbReference>
<evidence type="ECO:0000256" key="12">
    <source>
        <dbReference type="HAMAP-Rule" id="MF_00418"/>
    </source>
</evidence>
<protein>
    <recommendedName>
        <fullName evidence="4 12">4-hydroxy-tetrahydrodipicolinate synthase</fullName>
        <shortName evidence="12">HTPA synthase</shortName>
        <ecNumber evidence="4 12">4.3.3.7</ecNumber>
    </recommendedName>
</protein>
<evidence type="ECO:0000256" key="8">
    <source>
        <dbReference type="ARBA" id="ARBA00023154"/>
    </source>
</evidence>
<dbReference type="STRING" id="1628148.BI198_10045"/>
<dbReference type="InterPro" id="IPR002220">
    <property type="entry name" value="DapA-like"/>
</dbReference>
<evidence type="ECO:0000256" key="15">
    <source>
        <dbReference type="PIRSR" id="PIRSR001365-2"/>
    </source>
</evidence>
<dbReference type="NCBIfam" id="TIGR00674">
    <property type="entry name" value="dapA"/>
    <property type="match status" value="1"/>
</dbReference>
<evidence type="ECO:0000256" key="9">
    <source>
        <dbReference type="ARBA" id="ARBA00023239"/>
    </source>
</evidence>
<feature type="active site" description="Schiff-base intermediate with substrate" evidence="12 14">
    <location>
        <position position="161"/>
    </location>
</feature>
<dbReference type="Pfam" id="PF00701">
    <property type="entry name" value="DHDPS"/>
    <property type="match status" value="1"/>
</dbReference>
<name>A0A1E7Q6P3_9GAMM</name>
<evidence type="ECO:0000256" key="5">
    <source>
        <dbReference type="ARBA" id="ARBA00022490"/>
    </source>
</evidence>
<keyword evidence="8 12" id="KW-0457">Lysine biosynthesis</keyword>
<keyword evidence="6 12" id="KW-0028">Amino-acid biosynthesis</keyword>
<comment type="caution">
    <text evidence="12">Was originally thought to be a dihydrodipicolinate synthase (DHDPS), catalyzing the condensation of (S)-aspartate-beta-semialdehyde [(S)-ASA] and pyruvate to dihydrodipicolinate (DHDP). However, it was shown in E.coli that the product of the enzymatic reaction is not dihydrodipicolinate but in fact (4S)-4-hydroxy-2,3,4,5-tetrahydro-(2S)-dipicolinic acid (HTPA), and that the consecutive dehydration reaction leading to DHDP is not spontaneous but catalyzed by DapB.</text>
</comment>
<dbReference type="AlphaFoldDB" id="A0A1E7Q6P3"/>
<reference evidence="17" key="1">
    <citation type="submission" date="2016-09" db="EMBL/GenBank/DDBJ databases">
        <authorList>
            <person name="Wan X."/>
            <person name="Hou S."/>
        </authorList>
    </citation>
    <scope>NUCLEOTIDE SEQUENCE [LARGE SCALE GENOMIC DNA]</scope>
    <source>
        <strain evidence="17">KH87</strain>
    </source>
</reference>
<keyword evidence="5 12" id="KW-0963">Cytoplasm</keyword>
<keyword evidence="7 12" id="KW-0220">Diaminopimelate biosynthesis</keyword>
<dbReference type="Gene3D" id="3.20.20.70">
    <property type="entry name" value="Aldolase class I"/>
    <property type="match status" value="1"/>
</dbReference>
<dbReference type="PIRSF" id="PIRSF001365">
    <property type="entry name" value="DHDPS"/>
    <property type="match status" value="1"/>
</dbReference>
<evidence type="ECO:0000256" key="3">
    <source>
        <dbReference type="ARBA" id="ARBA00007592"/>
    </source>
</evidence>
<evidence type="ECO:0000256" key="6">
    <source>
        <dbReference type="ARBA" id="ARBA00022605"/>
    </source>
</evidence>
<dbReference type="GO" id="GO:0008840">
    <property type="term" value="F:4-hydroxy-tetrahydrodipicolinate synthase activity"/>
    <property type="evidence" value="ECO:0007669"/>
    <property type="project" value="UniProtKB-UniRule"/>
</dbReference>
<organism evidence="16 17">
    <name type="scientific">Rheinheimera salexigens</name>
    <dbReference type="NCBI Taxonomy" id="1628148"/>
    <lineage>
        <taxon>Bacteria</taxon>
        <taxon>Pseudomonadati</taxon>
        <taxon>Pseudomonadota</taxon>
        <taxon>Gammaproteobacteria</taxon>
        <taxon>Chromatiales</taxon>
        <taxon>Chromatiaceae</taxon>
        <taxon>Rheinheimera</taxon>
    </lineage>
</organism>
<keyword evidence="9 12" id="KW-0456">Lyase</keyword>
<dbReference type="RefSeq" id="WP_070049433.1">
    <property type="nucleotide sequence ID" value="NZ_CBCSDO010000007.1"/>
</dbReference>
<dbReference type="GO" id="GO:0009089">
    <property type="term" value="P:lysine biosynthetic process via diaminopimelate"/>
    <property type="evidence" value="ECO:0007669"/>
    <property type="project" value="UniProtKB-UniRule"/>
</dbReference>
<comment type="function">
    <text evidence="1 12">Catalyzes the condensation of (S)-aspartate-beta-semialdehyde [(S)-ASA] and pyruvate to 4-hydroxy-tetrahydrodipicolinate (HTPA).</text>
</comment>
<feature type="site" description="Part of a proton relay during catalysis" evidence="12">
    <location>
        <position position="44"/>
    </location>
</feature>
<dbReference type="PROSITE" id="PS00665">
    <property type="entry name" value="DHDPS_1"/>
    <property type="match status" value="1"/>
</dbReference>
<evidence type="ECO:0000256" key="2">
    <source>
        <dbReference type="ARBA" id="ARBA00005120"/>
    </source>
</evidence>
<dbReference type="InterPro" id="IPR013785">
    <property type="entry name" value="Aldolase_TIM"/>
</dbReference>
<feature type="binding site" evidence="12 15">
    <location>
        <position position="45"/>
    </location>
    <ligand>
        <name>pyruvate</name>
        <dbReference type="ChEBI" id="CHEBI:15361"/>
    </ligand>
</feature>
<dbReference type="Proteomes" id="UP000242258">
    <property type="component" value="Unassembled WGS sequence"/>
</dbReference>
<dbReference type="InterPro" id="IPR020624">
    <property type="entry name" value="Schiff_base-form_aldolases_CS"/>
</dbReference>
<feature type="binding site" evidence="12 15">
    <location>
        <position position="203"/>
    </location>
    <ligand>
        <name>pyruvate</name>
        <dbReference type="ChEBI" id="CHEBI:15361"/>
    </ligand>
</feature>
<evidence type="ECO:0000256" key="14">
    <source>
        <dbReference type="PIRSR" id="PIRSR001365-1"/>
    </source>
</evidence>
<evidence type="ECO:0000256" key="1">
    <source>
        <dbReference type="ARBA" id="ARBA00003294"/>
    </source>
</evidence>
<dbReference type="EC" id="4.3.3.7" evidence="4 12"/>
<feature type="site" description="Part of a proton relay during catalysis" evidence="12">
    <location>
        <position position="107"/>
    </location>
</feature>
<comment type="pathway">
    <text evidence="2 12">Amino-acid biosynthesis; L-lysine biosynthesis via DAP pathway; (S)-tetrahydrodipicolinate from L-aspartate: step 3/4.</text>
</comment>
<dbReference type="GO" id="GO:0005829">
    <property type="term" value="C:cytosol"/>
    <property type="evidence" value="ECO:0007669"/>
    <property type="project" value="TreeGrafter"/>
</dbReference>
<dbReference type="CDD" id="cd00950">
    <property type="entry name" value="DHDPS"/>
    <property type="match status" value="1"/>
</dbReference>
<evidence type="ECO:0000256" key="13">
    <source>
        <dbReference type="PIRNR" id="PIRNR001365"/>
    </source>
</evidence>
<dbReference type="GO" id="GO:0019877">
    <property type="term" value="P:diaminopimelate biosynthetic process"/>
    <property type="evidence" value="ECO:0007669"/>
    <property type="project" value="UniProtKB-UniRule"/>
</dbReference>
<dbReference type="PROSITE" id="PS00666">
    <property type="entry name" value="DHDPS_2"/>
    <property type="match status" value="1"/>
</dbReference>
<evidence type="ECO:0000256" key="7">
    <source>
        <dbReference type="ARBA" id="ARBA00022915"/>
    </source>
</evidence>
<dbReference type="UniPathway" id="UPA00034">
    <property type="reaction ID" value="UER00017"/>
</dbReference>
<comment type="subunit">
    <text evidence="12">Homotetramer; dimer of dimers.</text>
</comment>
<feature type="active site" description="Proton donor/acceptor" evidence="12 14">
    <location>
        <position position="133"/>
    </location>
</feature>
<dbReference type="OrthoDB" id="9782828at2"/>
<evidence type="ECO:0000256" key="11">
    <source>
        <dbReference type="ARBA" id="ARBA00047836"/>
    </source>
</evidence>
<dbReference type="EMBL" id="MKEK01000001">
    <property type="protein sequence ID" value="OEY69864.1"/>
    <property type="molecule type" value="Genomic_DNA"/>
</dbReference>
<dbReference type="PANTHER" id="PTHR12128">
    <property type="entry name" value="DIHYDRODIPICOLINATE SYNTHASE"/>
    <property type="match status" value="1"/>
</dbReference>
<dbReference type="InterPro" id="IPR020625">
    <property type="entry name" value="Schiff_base-form_aldolases_AS"/>
</dbReference>
<evidence type="ECO:0000256" key="10">
    <source>
        <dbReference type="ARBA" id="ARBA00023270"/>
    </source>
</evidence>
<keyword evidence="10 12" id="KW-0704">Schiff base</keyword>
<dbReference type="PANTHER" id="PTHR12128:SF66">
    <property type="entry name" value="4-HYDROXY-2-OXOGLUTARATE ALDOLASE, MITOCHONDRIAL"/>
    <property type="match status" value="1"/>
</dbReference>
<proteinExistence type="inferred from homology"/>
<evidence type="ECO:0000313" key="16">
    <source>
        <dbReference type="EMBL" id="OEY69864.1"/>
    </source>
</evidence>
<dbReference type="HAMAP" id="MF_00418">
    <property type="entry name" value="DapA"/>
    <property type="match status" value="1"/>
</dbReference>
<comment type="caution">
    <text evidence="16">The sequence shown here is derived from an EMBL/GenBank/DDBJ whole genome shotgun (WGS) entry which is preliminary data.</text>
</comment>
<keyword evidence="17" id="KW-1185">Reference proteome</keyword>
<sequence length="293" mass="31422">MFKGSWVALITPMDQQGNIDYVSLQHLVDFHLDNDTDGLVIMGTTGESSTIAFAEQLKVIAKVCEQVNGKIPVIAGNGANATSDAIERTIALDKLAIDGFLCVTPFYNKPMQHGMVLHFNAIAKATNKPVLLYNVPSRTGIDLLAQTVATLAKTANIVGIKESTGAMNRLAELKALCPENFALLSGDDATAAEFMLNGGHGVISVTANIVPKQMAALCRIATNGDSQATQVLDQKLQGLHRQLFIEANPIPTKWALQKMGLIQFDTMRLPLTPLEPIHGAVIEQALNLAGIQL</sequence>
<comment type="similarity">
    <text evidence="3 12 13">Belongs to the DapA family.</text>
</comment>
<comment type="subcellular location">
    <subcellularLocation>
        <location evidence="12">Cytoplasm</location>
    </subcellularLocation>
</comment>
<gene>
    <name evidence="12" type="primary">dapA</name>
    <name evidence="16" type="ORF">BI198_10045</name>
</gene>